<evidence type="ECO:0000313" key="1">
    <source>
        <dbReference type="EMBL" id="CAD8096530.1"/>
    </source>
</evidence>
<reference evidence="1" key="1">
    <citation type="submission" date="2021-01" db="EMBL/GenBank/DDBJ databases">
        <authorList>
            <consortium name="Genoscope - CEA"/>
            <person name="William W."/>
        </authorList>
    </citation>
    <scope>NUCLEOTIDE SEQUENCE</scope>
</reference>
<organism evidence="1 2">
    <name type="scientific">Paramecium sonneborni</name>
    <dbReference type="NCBI Taxonomy" id="65129"/>
    <lineage>
        <taxon>Eukaryota</taxon>
        <taxon>Sar</taxon>
        <taxon>Alveolata</taxon>
        <taxon>Ciliophora</taxon>
        <taxon>Intramacronucleata</taxon>
        <taxon>Oligohymenophorea</taxon>
        <taxon>Peniculida</taxon>
        <taxon>Parameciidae</taxon>
        <taxon>Paramecium</taxon>
    </lineage>
</organism>
<dbReference type="AlphaFoldDB" id="A0A8S1NXX8"/>
<accession>A0A8S1NXX8</accession>
<dbReference type="Proteomes" id="UP000692954">
    <property type="component" value="Unassembled WGS sequence"/>
</dbReference>
<dbReference type="EMBL" id="CAJJDN010000066">
    <property type="protein sequence ID" value="CAD8096530.1"/>
    <property type="molecule type" value="Genomic_DNA"/>
</dbReference>
<comment type="caution">
    <text evidence="1">The sequence shown here is derived from an EMBL/GenBank/DDBJ whole genome shotgun (WGS) entry which is preliminary data.</text>
</comment>
<proteinExistence type="predicted"/>
<name>A0A8S1NXX8_9CILI</name>
<protein>
    <submittedName>
        <fullName evidence="1">Uncharacterized protein</fullName>
    </submittedName>
</protein>
<evidence type="ECO:0000313" key="2">
    <source>
        <dbReference type="Proteomes" id="UP000692954"/>
    </source>
</evidence>
<sequence>MELDKQYELNPEDIDTIFRAIKNNIEQKKDDLDSTLPLLIAKYKHYQLQDNDKKLIHRFHTRVSELFEKCKNQNSIDYILSIRDILNYDCSDFNFILKKIHKKFELVMQENIEESNQTFVKKPIPSWQFNIQDNKCLFQFYDQDFWKLYDIMQLQKQYCSNLIIFHQARQENSERLYNQSLERNKRINSIQLQPNFEMNILLERAQQLKNLQINNPLSTQYINKTIVMFRNPSPNKNLYRNNKYSLSISPKKTQNKDPKNQKIDIQSIFDSDNINLYVNNCKLSQNKNKQVLHNDKYIQIINESFKQKNKLKIFQENCSPQKIDNKQDLFLPKIKSPHSFEQKGIKIRYLRQNKYNFKFVKQ</sequence>
<gene>
    <name evidence="1" type="ORF">PSON_ATCC_30995.1.T0660209</name>
</gene>
<keyword evidence="2" id="KW-1185">Reference proteome</keyword>
<dbReference type="OrthoDB" id="296979at2759"/>